<reference evidence="2" key="1">
    <citation type="submission" date="2013-05" db="EMBL/GenBank/DDBJ databases">
        <title>The Genome sequence of Mucor circinelloides f. circinelloides 1006PhL.</title>
        <authorList>
            <consortium name="The Broad Institute Genomics Platform"/>
            <person name="Cuomo C."/>
            <person name="Earl A."/>
            <person name="Findley K."/>
            <person name="Lee S.C."/>
            <person name="Walker B."/>
            <person name="Young S."/>
            <person name="Zeng Q."/>
            <person name="Gargeya S."/>
            <person name="Fitzgerald M."/>
            <person name="Haas B."/>
            <person name="Abouelleil A."/>
            <person name="Allen A.W."/>
            <person name="Alvarado L."/>
            <person name="Arachchi H.M."/>
            <person name="Berlin A.M."/>
            <person name="Chapman S.B."/>
            <person name="Gainer-Dewar J."/>
            <person name="Goldberg J."/>
            <person name="Griggs A."/>
            <person name="Gujja S."/>
            <person name="Hansen M."/>
            <person name="Howarth C."/>
            <person name="Imamovic A."/>
            <person name="Ireland A."/>
            <person name="Larimer J."/>
            <person name="McCowan C."/>
            <person name="Murphy C."/>
            <person name="Pearson M."/>
            <person name="Poon T.W."/>
            <person name="Priest M."/>
            <person name="Roberts A."/>
            <person name="Saif S."/>
            <person name="Shea T."/>
            <person name="Sisk P."/>
            <person name="Sykes S."/>
            <person name="Wortman J."/>
            <person name="Nusbaum C."/>
            <person name="Birren B."/>
        </authorList>
    </citation>
    <scope>NUCLEOTIDE SEQUENCE [LARGE SCALE GENOMIC DNA]</scope>
    <source>
        <strain evidence="2">1006PhL</strain>
    </source>
</reference>
<organism evidence="1 2">
    <name type="scientific">Mucor circinelloides f. circinelloides (strain 1006PhL)</name>
    <name type="common">Mucormycosis agent</name>
    <name type="synonym">Calyptromyces circinelloides</name>
    <dbReference type="NCBI Taxonomy" id="1220926"/>
    <lineage>
        <taxon>Eukaryota</taxon>
        <taxon>Fungi</taxon>
        <taxon>Fungi incertae sedis</taxon>
        <taxon>Mucoromycota</taxon>
        <taxon>Mucoromycotina</taxon>
        <taxon>Mucoromycetes</taxon>
        <taxon>Mucorales</taxon>
        <taxon>Mucorineae</taxon>
        <taxon>Mucoraceae</taxon>
        <taxon>Mucor</taxon>
    </lineage>
</organism>
<gene>
    <name evidence="1" type="ORF">HMPREF1544_08275</name>
</gene>
<evidence type="ECO:0000313" key="1">
    <source>
        <dbReference type="EMBL" id="EPB84997.1"/>
    </source>
</evidence>
<protein>
    <submittedName>
        <fullName evidence="1">Uncharacterized protein</fullName>
    </submittedName>
</protein>
<accession>S2J9A0</accession>
<feature type="non-terminal residue" evidence="1">
    <location>
        <position position="1"/>
    </location>
</feature>
<dbReference type="Proteomes" id="UP000014254">
    <property type="component" value="Unassembled WGS sequence"/>
</dbReference>
<dbReference type="EMBL" id="KE124024">
    <property type="protein sequence ID" value="EPB84997.1"/>
    <property type="molecule type" value="Genomic_DNA"/>
</dbReference>
<keyword evidence="2" id="KW-1185">Reference proteome</keyword>
<dbReference type="AlphaFoldDB" id="S2J9A0"/>
<name>S2J9A0_MUCC1</name>
<evidence type="ECO:0000313" key="2">
    <source>
        <dbReference type="Proteomes" id="UP000014254"/>
    </source>
</evidence>
<dbReference type="InParanoid" id="S2J9A0"/>
<sequence length="50" mass="5652">QDLLYNQIAVMEKIHDALGEMKLQQKQQFQQLAAAAITPTAPKNSKKLKE</sequence>
<proteinExistence type="predicted"/>
<dbReference type="VEuPathDB" id="FungiDB:HMPREF1544_08275"/>